<dbReference type="Proteomes" id="UP000006546">
    <property type="component" value="Chromosome"/>
</dbReference>
<dbReference type="SUPFAM" id="SSF53448">
    <property type="entry name" value="Nucleotide-diphospho-sugar transferases"/>
    <property type="match status" value="1"/>
</dbReference>
<dbReference type="OrthoDB" id="355867at2"/>
<organism evidence="1 2">
    <name type="scientific">Treponema brennaborense (strain DSM 12168 / CIP 105900 / DD5/3)</name>
    <dbReference type="NCBI Taxonomy" id="906968"/>
    <lineage>
        <taxon>Bacteria</taxon>
        <taxon>Pseudomonadati</taxon>
        <taxon>Spirochaetota</taxon>
        <taxon>Spirochaetia</taxon>
        <taxon>Spirochaetales</taxon>
        <taxon>Treponemataceae</taxon>
        <taxon>Treponema</taxon>
    </lineage>
</organism>
<gene>
    <name evidence="1" type="ordered locus">Trebr_1839</name>
</gene>
<dbReference type="eggNOG" id="COG1216">
    <property type="taxonomic scope" value="Bacteria"/>
</dbReference>
<dbReference type="EMBL" id="CP002696">
    <property type="protein sequence ID" value="AEE17259.1"/>
    <property type="molecule type" value="Genomic_DNA"/>
</dbReference>
<dbReference type="AlphaFoldDB" id="F4LIN4"/>
<dbReference type="STRING" id="906968.Trebr_1839"/>
<dbReference type="InterPro" id="IPR029044">
    <property type="entry name" value="Nucleotide-diphossugar_trans"/>
</dbReference>
<dbReference type="KEGG" id="tbe:Trebr_1839"/>
<evidence type="ECO:0000313" key="2">
    <source>
        <dbReference type="Proteomes" id="UP000006546"/>
    </source>
</evidence>
<sequence length="330" mass="37682">MNTIPLIFNERQVRRTVLGGAEDAAAANLTGDASQIRLPLSVILLNSSSGSHYRGRILETLVRLGFASIVSIENSADNYNIEDLAQRFPSVKFIVPLEPVTVGDMINIGMGELDGGYVLVIRDTVRLSSSLITPHLARRLVSSDVLCVAPRLMTPRLQPLPVKFSPSVENGVFKPLSSASITEKSRTLYPFDFMGLYHHEKFVRLGGYDYTIRSPYWQNLDFSVRAWLWGEQLLVSPVFQIAYDDEIPVEDATPDQYQLRFFLKNLAPRLKTDYGYIPISKFFGYQRRSSFGFADSYRQFTDARRWVSHNKYRFQMDMNTLIRTWETVQL</sequence>
<dbReference type="RefSeq" id="WP_013758963.1">
    <property type="nucleotide sequence ID" value="NC_015500.1"/>
</dbReference>
<protein>
    <recommendedName>
        <fullName evidence="3">Glycosyl transferase family 2</fullName>
    </recommendedName>
</protein>
<evidence type="ECO:0000313" key="1">
    <source>
        <dbReference type="EMBL" id="AEE17259.1"/>
    </source>
</evidence>
<accession>F4LIN4</accession>
<keyword evidence="2" id="KW-1185">Reference proteome</keyword>
<evidence type="ECO:0008006" key="3">
    <source>
        <dbReference type="Google" id="ProtNLM"/>
    </source>
</evidence>
<dbReference type="Gene3D" id="3.90.550.10">
    <property type="entry name" value="Spore Coat Polysaccharide Biosynthesis Protein SpsA, Chain A"/>
    <property type="match status" value="1"/>
</dbReference>
<name>F4LIN4_TREBD</name>
<dbReference type="HOGENOM" id="CLU_073854_0_0_12"/>
<proteinExistence type="predicted"/>
<reference evidence="2" key="1">
    <citation type="submission" date="2011-04" db="EMBL/GenBank/DDBJ databases">
        <title>The complete genome of Treponema brennaborense DSM 12168.</title>
        <authorList>
            <person name="Lucas S."/>
            <person name="Han J."/>
            <person name="Lapidus A."/>
            <person name="Bruce D."/>
            <person name="Goodwin L."/>
            <person name="Pitluck S."/>
            <person name="Peters L."/>
            <person name="Kyrpides N."/>
            <person name="Mavromatis K."/>
            <person name="Ivanova N."/>
            <person name="Mikhailova N."/>
            <person name="Pagani I."/>
            <person name="Teshima H."/>
            <person name="Detter J.C."/>
            <person name="Tapia R."/>
            <person name="Han C."/>
            <person name="Land M."/>
            <person name="Hauser L."/>
            <person name="Markowitz V."/>
            <person name="Cheng J.-F."/>
            <person name="Hugenholtz P."/>
            <person name="Woyke T."/>
            <person name="Wu D."/>
            <person name="Gronow S."/>
            <person name="Wellnitz S."/>
            <person name="Brambilla E."/>
            <person name="Klenk H.-P."/>
            <person name="Eisen J.A."/>
        </authorList>
    </citation>
    <scope>NUCLEOTIDE SEQUENCE [LARGE SCALE GENOMIC DNA]</scope>
    <source>
        <strain evidence="2">DSM 12168 / CIP 105900 / DD5/3</strain>
    </source>
</reference>